<feature type="region of interest" description="Disordered" evidence="1">
    <location>
        <begin position="1"/>
        <end position="22"/>
    </location>
</feature>
<evidence type="ECO:0000256" key="1">
    <source>
        <dbReference type="SAM" id="MobiDB-lite"/>
    </source>
</evidence>
<sequence length="135" mass="14539">MLDTTMPSMLPLVTDQTDDDTTISANSAPVLTIPHSMSETEEHSLSFKPPSTSISNSSFIDSEQPTELAISSVASSLPNDNATTSVLDSAIPIHPMVTPAKVGINKPNPKYVEHNKLHSIPKEPKSIRYSLKLEG</sequence>
<feature type="compositionally biased region" description="Low complexity" evidence="1">
    <location>
        <begin position="46"/>
        <end position="60"/>
    </location>
</feature>
<protein>
    <submittedName>
        <fullName evidence="2">Uncharacterized protein</fullName>
    </submittedName>
</protein>
<evidence type="ECO:0000313" key="2">
    <source>
        <dbReference type="EMBL" id="CAK9165250.1"/>
    </source>
</evidence>
<gene>
    <name evidence="2" type="ORF">ILEXP_LOCUS34410</name>
</gene>
<comment type="caution">
    <text evidence="2">The sequence shown here is derived from an EMBL/GenBank/DDBJ whole genome shotgun (WGS) entry which is preliminary data.</text>
</comment>
<reference evidence="2 3" key="1">
    <citation type="submission" date="2024-02" db="EMBL/GenBank/DDBJ databases">
        <authorList>
            <person name="Vignale AGUSTIN F."/>
            <person name="Sosa J E."/>
            <person name="Modenutti C."/>
        </authorList>
    </citation>
    <scope>NUCLEOTIDE SEQUENCE [LARGE SCALE GENOMIC DNA]</scope>
</reference>
<dbReference type="Proteomes" id="UP001642360">
    <property type="component" value="Unassembled WGS sequence"/>
</dbReference>
<proteinExistence type="predicted"/>
<accession>A0ABC8TCR3</accession>
<evidence type="ECO:0000313" key="3">
    <source>
        <dbReference type="Proteomes" id="UP001642360"/>
    </source>
</evidence>
<name>A0ABC8TCR3_9AQUA</name>
<feature type="region of interest" description="Disordered" evidence="1">
    <location>
        <begin position="36"/>
        <end position="60"/>
    </location>
</feature>
<dbReference type="EMBL" id="CAUOFW020004358">
    <property type="protein sequence ID" value="CAK9165250.1"/>
    <property type="molecule type" value="Genomic_DNA"/>
</dbReference>
<dbReference type="AlphaFoldDB" id="A0ABC8TCR3"/>
<keyword evidence="3" id="KW-1185">Reference proteome</keyword>
<organism evidence="2 3">
    <name type="scientific">Ilex paraguariensis</name>
    <name type="common">yerba mate</name>
    <dbReference type="NCBI Taxonomy" id="185542"/>
    <lineage>
        <taxon>Eukaryota</taxon>
        <taxon>Viridiplantae</taxon>
        <taxon>Streptophyta</taxon>
        <taxon>Embryophyta</taxon>
        <taxon>Tracheophyta</taxon>
        <taxon>Spermatophyta</taxon>
        <taxon>Magnoliopsida</taxon>
        <taxon>eudicotyledons</taxon>
        <taxon>Gunneridae</taxon>
        <taxon>Pentapetalae</taxon>
        <taxon>asterids</taxon>
        <taxon>campanulids</taxon>
        <taxon>Aquifoliales</taxon>
        <taxon>Aquifoliaceae</taxon>
        <taxon>Ilex</taxon>
    </lineage>
</organism>